<dbReference type="Gene3D" id="2.130.10.10">
    <property type="entry name" value="YVTN repeat-like/Quinoprotein amine dehydrogenase"/>
    <property type="match status" value="2"/>
</dbReference>
<evidence type="ECO:0000256" key="1">
    <source>
        <dbReference type="ARBA" id="ARBA00012513"/>
    </source>
</evidence>
<dbReference type="FunFam" id="3.30.200.20:FF:000267">
    <property type="entry name" value="Serine/threonine protein kinase"/>
    <property type="match status" value="1"/>
</dbReference>
<dbReference type="Pfam" id="PF13360">
    <property type="entry name" value="PQQ_2"/>
    <property type="match status" value="3"/>
</dbReference>
<protein>
    <recommendedName>
        <fullName evidence="11">Serine/threonine-protein kinase AfsK</fullName>
        <ecNumber evidence="1">2.7.11.1</ecNumber>
    </recommendedName>
</protein>
<dbReference type="PANTHER" id="PTHR34512:SF30">
    <property type="entry name" value="OUTER MEMBRANE PROTEIN ASSEMBLY FACTOR BAMB"/>
    <property type="match status" value="1"/>
</dbReference>
<comment type="catalytic activity">
    <reaction evidence="9">
        <text>L-seryl-[protein] + ATP = O-phospho-L-seryl-[protein] + ADP + H(+)</text>
        <dbReference type="Rhea" id="RHEA:17989"/>
        <dbReference type="Rhea" id="RHEA-COMP:9863"/>
        <dbReference type="Rhea" id="RHEA-COMP:11604"/>
        <dbReference type="ChEBI" id="CHEBI:15378"/>
        <dbReference type="ChEBI" id="CHEBI:29999"/>
        <dbReference type="ChEBI" id="CHEBI:30616"/>
        <dbReference type="ChEBI" id="CHEBI:83421"/>
        <dbReference type="ChEBI" id="CHEBI:456216"/>
        <dbReference type="EC" id="2.7.11.1"/>
    </reaction>
</comment>
<feature type="domain" description="Protein kinase" evidence="14">
    <location>
        <begin position="16"/>
        <end position="271"/>
    </location>
</feature>
<dbReference type="PROSITE" id="PS50011">
    <property type="entry name" value="PROTEIN_KINASE_DOM"/>
    <property type="match status" value="1"/>
</dbReference>
<comment type="caution">
    <text evidence="15">The sequence shown here is derived from an EMBL/GenBank/DDBJ whole genome shotgun (WGS) entry which is preliminary data.</text>
</comment>
<keyword evidence="4" id="KW-0808">Transferase</keyword>
<keyword evidence="3" id="KW-0597">Phosphoprotein</keyword>
<dbReference type="PANTHER" id="PTHR34512">
    <property type="entry name" value="CELL SURFACE PROTEIN"/>
    <property type="match status" value="1"/>
</dbReference>
<evidence type="ECO:0000313" key="15">
    <source>
        <dbReference type="EMBL" id="OIJ69903.1"/>
    </source>
</evidence>
<evidence type="ECO:0000256" key="9">
    <source>
        <dbReference type="ARBA" id="ARBA00048679"/>
    </source>
</evidence>
<evidence type="ECO:0000256" key="5">
    <source>
        <dbReference type="ARBA" id="ARBA00022741"/>
    </source>
</evidence>
<dbReference type="Pfam" id="PF00069">
    <property type="entry name" value="Pkinase"/>
    <property type="match status" value="1"/>
</dbReference>
<evidence type="ECO:0000259" key="14">
    <source>
        <dbReference type="PROSITE" id="PS50011"/>
    </source>
</evidence>
<evidence type="ECO:0000256" key="12">
    <source>
        <dbReference type="PROSITE-ProRule" id="PRU10141"/>
    </source>
</evidence>
<evidence type="ECO:0000256" key="2">
    <source>
        <dbReference type="ARBA" id="ARBA00022527"/>
    </source>
</evidence>
<dbReference type="STRING" id="1428628.WN71_000525"/>
<dbReference type="RefSeq" id="WP_071369786.1">
    <property type="nucleotide sequence ID" value="NZ_LAVA02000001.1"/>
</dbReference>
<dbReference type="InterPro" id="IPR011009">
    <property type="entry name" value="Kinase-like_dom_sf"/>
</dbReference>
<dbReference type="InterPro" id="IPR008271">
    <property type="entry name" value="Ser/Thr_kinase_AS"/>
</dbReference>
<evidence type="ECO:0000256" key="11">
    <source>
        <dbReference type="ARBA" id="ARBA00069963"/>
    </source>
</evidence>
<comment type="subunit">
    <text evidence="10">Interacts (via the N-terminal kinase domain) with KbpA; the interaction prevents autophosphorylation of AfsK.</text>
</comment>
<reference evidence="15" key="1">
    <citation type="submission" date="2016-10" db="EMBL/GenBank/DDBJ databases">
        <title>Genome sequence of Streptomyces mangrovisoli MUSC 149.</title>
        <authorList>
            <person name="Lee L.-H."/>
            <person name="Ser H.-L."/>
        </authorList>
    </citation>
    <scope>NUCLEOTIDE SEQUENCE [LARGE SCALE GENOMIC DNA]</scope>
    <source>
        <strain evidence="15">MUSC 149</strain>
    </source>
</reference>
<evidence type="ECO:0000256" key="10">
    <source>
        <dbReference type="ARBA" id="ARBA00062510"/>
    </source>
</evidence>
<dbReference type="GO" id="GO:0004674">
    <property type="term" value="F:protein serine/threonine kinase activity"/>
    <property type="evidence" value="ECO:0007669"/>
    <property type="project" value="UniProtKB-KW"/>
</dbReference>
<dbReference type="AlphaFoldDB" id="A0A1J4P583"/>
<feature type="binding site" evidence="12">
    <location>
        <position position="44"/>
    </location>
    <ligand>
        <name>ATP</name>
        <dbReference type="ChEBI" id="CHEBI:30616"/>
    </ligand>
</feature>
<comment type="catalytic activity">
    <reaction evidence="8">
        <text>L-threonyl-[protein] + ATP = O-phospho-L-threonyl-[protein] + ADP + H(+)</text>
        <dbReference type="Rhea" id="RHEA:46608"/>
        <dbReference type="Rhea" id="RHEA-COMP:11060"/>
        <dbReference type="Rhea" id="RHEA-COMP:11605"/>
        <dbReference type="ChEBI" id="CHEBI:15378"/>
        <dbReference type="ChEBI" id="CHEBI:30013"/>
        <dbReference type="ChEBI" id="CHEBI:30616"/>
        <dbReference type="ChEBI" id="CHEBI:61977"/>
        <dbReference type="ChEBI" id="CHEBI:456216"/>
        <dbReference type="EC" id="2.7.11.1"/>
    </reaction>
</comment>
<evidence type="ECO:0000256" key="13">
    <source>
        <dbReference type="SAM" id="MobiDB-lite"/>
    </source>
</evidence>
<dbReference type="InterPro" id="IPR000719">
    <property type="entry name" value="Prot_kinase_dom"/>
</dbReference>
<dbReference type="InterPro" id="IPR017441">
    <property type="entry name" value="Protein_kinase_ATP_BS"/>
</dbReference>
<name>A0A1J4P583_9ACTN</name>
<sequence length="774" mass="80987">MVDQLTQHDPRRIGPFEVLGRLGAGGMGLVYLARSASGRRVAIKTVRTELAEDQLFRVRFTREVEAARAVSGFYTAAVVDADPRAAVPWLATAYVPAPSLEEIVNECGPMPAQAVRWLAAGVAEALQSIHGAGLVHRDLKPSNVLVVEDGPRVIDFGIASGVSNTRLTMTNVAVGTPAYMSPEQAKDSRSVTGASDVFSLGSMLVFAATGHPPFHGANPVETVFMLLREGPDLEGLPDELRPLIESCMQMEATGRPNPADLQAQLAPHLFGSGSDDSGTASAWLPEKAVGLIESRRGGRPPARPAPASPRSGGRIGVPPPPSHDPVPVGAPAAGGPVQLPGAAVPIGPGPRVADARAAAVKAPPPEAGLVAAWSRPGVNGADPAVPAPQAPLPAETAGGWRPWRFRMSNDVWGTPVVGGDLVYVTSFEVHALDVATGRRRFKTRDVAWSMAVADGRVHASDGPTLFALDAREGSDLWRLQTDAWVYSLHADRGTVVTGTRGGGVQAWEASSGQKLWELSGAQTDFESPEAGPAVHDGTVYVWQDARLRALDARTGDERWSYPVGDAASCGGVPLRLTAAPDGHVYLAAGSRVIAVDVASGMVRWHFEAPAVFLSPPAFAPGPAVTGGGVYLADYLGTVYALDATDGRDRWRIATESRTSIEPVLVAAGHVHVGSGKGVYTLDAVTGTPKWRFQAGGDIVGAPAVAEGRIHFGSTDHLLYTLKADDGRLRWKLATGGEITGSPVVTDGVVYACSKDRCVYALDAEKGTGTARSAG</sequence>
<accession>A0A1J4P583</accession>
<dbReference type="OrthoDB" id="9762169at2"/>
<dbReference type="SMART" id="SM00220">
    <property type="entry name" value="S_TKc"/>
    <property type="match status" value="1"/>
</dbReference>
<dbReference type="Proteomes" id="UP000034196">
    <property type="component" value="Unassembled WGS sequence"/>
</dbReference>
<dbReference type="PROSITE" id="PS00108">
    <property type="entry name" value="PROTEIN_KINASE_ST"/>
    <property type="match status" value="1"/>
</dbReference>
<proteinExistence type="predicted"/>
<dbReference type="Gene3D" id="2.40.10.480">
    <property type="match status" value="1"/>
</dbReference>
<keyword evidence="7 12" id="KW-0067">ATP-binding</keyword>
<dbReference type="SUPFAM" id="SSF50998">
    <property type="entry name" value="Quinoprotein alcohol dehydrogenase-like"/>
    <property type="match status" value="2"/>
</dbReference>
<evidence type="ECO:0000256" key="7">
    <source>
        <dbReference type="ARBA" id="ARBA00022840"/>
    </source>
</evidence>
<dbReference type="PROSITE" id="PS00107">
    <property type="entry name" value="PROTEIN_KINASE_ATP"/>
    <property type="match status" value="1"/>
</dbReference>
<feature type="compositionally biased region" description="Low complexity" evidence="13">
    <location>
        <begin position="325"/>
        <end position="334"/>
    </location>
</feature>
<keyword evidence="6 15" id="KW-0418">Kinase</keyword>
<dbReference type="InterPro" id="IPR002372">
    <property type="entry name" value="PQQ_rpt_dom"/>
</dbReference>
<dbReference type="EC" id="2.7.11.1" evidence="1"/>
<dbReference type="GO" id="GO:0005524">
    <property type="term" value="F:ATP binding"/>
    <property type="evidence" value="ECO:0007669"/>
    <property type="project" value="UniProtKB-UniRule"/>
</dbReference>
<dbReference type="SMART" id="SM00564">
    <property type="entry name" value="PQQ"/>
    <property type="match status" value="9"/>
</dbReference>
<dbReference type="InterPro" id="IPR018391">
    <property type="entry name" value="PQQ_b-propeller_rpt"/>
</dbReference>
<dbReference type="Gene3D" id="3.30.200.20">
    <property type="entry name" value="Phosphorylase Kinase, domain 1"/>
    <property type="match status" value="1"/>
</dbReference>
<dbReference type="CDD" id="cd14014">
    <property type="entry name" value="STKc_PknB_like"/>
    <property type="match status" value="1"/>
</dbReference>
<gene>
    <name evidence="15" type="ORF">WN71_000525</name>
</gene>
<evidence type="ECO:0000313" key="16">
    <source>
        <dbReference type="Proteomes" id="UP000034196"/>
    </source>
</evidence>
<dbReference type="FunFam" id="1.10.510.10:FF:000021">
    <property type="entry name" value="Serine/threonine protein kinase"/>
    <property type="match status" value="1"/>
</dbReference>
<dbReference type="EMBL" id="LAVA02000001">
    <property type="protein sequence ID" value="OIJ69903.1"/>
    <property type="molecule type" value="Genomic_DNA"/>
</dbReference>
<organism evidence="15 16">
    <name type="scientific">Streptomyces mangrovisoli</name>
    <dbReference type="NCBI Taxonomy" id="1428628"/>
    <lineage>
        <taxon>Bacteria</taxon>
        <taxon>Bacillati</taxon>
        <taxon>Actinomycetota</taxon>
        <taxon>Actinomycetes</taxon>
        <taxon>Kitasatosporales</taxon>
        <taxon>Streptomycetaceae</taxon>
        <taxon>Streptomyces</taxon>
    </lineage>
</organism>
<keyword evidence="2 15" id="KW-0723">Serine/threonine-protein kinase</keyword>
<evidence type="ECO:0000256" key="6">
    <source>
        <dbReference type="ARBA" id="ARBA00022777"/>
    </source>
</evidence>
<dbReference type="Gene3D" id="1.10.510.10">
    <property type="entry name" value="Transferase(Phosphotransferase) domain 1"/>
    <property type="match status" value="1"/>
</dbReference>
<keyword evidence="5 12" id="KW-0547">Nucleotide-binding</keyword>
<dbReference type="InterPro" id="IPR011047">
    <property type="entry name" value="Quinoprotein_ADH-like_sf"/>
</dbReference>
<evidence type="ECO:0000256" key="8">
    <source>
        <dbReference type="ARBA" id="ARBA00047899"/>
    </source>
</evidence>
<evidence type="ECO:0000256" key="4">
    <source>
        <dbReference type="ARBA" id="ARBA00022679"/>
    </source>
</evidence>
<dbReference type="SUPFAM" id="SSF56112">
    <property type="entry name" value="Protein kinase-like (PK-like)"/>
    <property type="match status" value="1"/>
</dbReference>
<evidence type="ECO:0000256" key="3">
    <source>
        <dbReference type="ARBA" id="ARBA00022553"/>
    </source>
</evidence>
<keyword evidence="16" id="KW-1185">Reference proteome</keyword>
<dbReference type="InterPro" id="IPR015943">
    <property type="entry name" value="WD40/YVTN_repeat-like_dom_sf"/>
</dbReference>
<feature type="region of interest" description="Disordered" evidence="13">
    <location>
        <begin position="292"/>
        <end position="334"/>
    </location>
</feature>